<evidence type="ECO:0000313" key="1">
    <source>
        <dbReference type="EMBL" id="SJL09129.1"/>
    </source>
</evidence>
<proteinExistence type="predicted"/>
<reference evidence="2" key="1">
    <citation type="journal article" date="2017" name="Nat. Ecol. Evol.">
        <title>Genome expansion and lineage-specific genetic innovations in the forest pathogenic fungi Armillaria.</title>
        <authorList>
            <person name="Sipos G."/>
            <person name="Prasanna A.N."/>
            <person name="Walter M.C."/>
            <person name="O'Connor E."/>
            <person name="Balint B."/>
            <person name="Krizsan K."/>
            <person name="Kiss B."/>
            <person name="Hess J."/>
            <person name="Varga T."/>
            <person name="Slot J."/>
            <person name="Riley R."/>
            <person name="Boka B."/>
            <person name="Rigling D."/>
            <person name="Barry K."/>
            <person name="Lee J."/>
            <person name="Mihaltcheva S."/>
            <person name="LaButti K."/>
            <person name="Lipzen A."/>
            <person name="Waldron R."/>
            <person name="Moloney N.M."/>
            <person name="Sperisen C."/>
            <person name="Kredics L."/>
            <person name="Vagvoelgyi C."/>
            <person name="Patrignani A."/>
            <person name="Fitzpatrick D."/>
            <person name="Nagy I."/>
            <person name="Doyle S."/>
            <person name="Anderson J.B."/>
            <person name="Grigoriev I.V."/>
            <person name="Gueldener U."/>
            <person name="Muensterkoetter M."/>
            <person name="Nagy L.G."/>
        </authorList>
    </citation>
    <scope>NUCLEOTIDE SEQUENCE [LARGE SCALE GENOMIC DNA]</scope>
    <source>
        <strain evidence="2">C18/9</strain>
    </source>
</reference>
<sequence length="92" mass="10758">MAHQGSVYAALLDSINKSEEWRDIARAHVVYFSAGRLRRQNPGHWMNEPVPFVWLYCEQLESYARWYASLFGSQGKIKQRHQLCSIEGQIVF</sequence>
<keyword evidence="2" id="KW-1185">Reference proteome</keyword>
<organism evidence="1 2">
    <name type="scientific">Armillaria ostoyae</name>
    <name type="common">Armillaria root rot fungus</name>
    <dbReference type="NCBI Taxonomy" id="47428"/>
    <lineage>
        <taxon>Eukaryota</taxon>
        <taxon>Fungi</taxon>
        <taxon>Dikarya</taxon>
        <taxon>Basidiomycota</taxon>
        <taxon>Agaricomycotina</taxon>
        <taxon>Agaricomycetes</taxon>
        <taxon>Agaricomycetidae</taxon>
        <taxon>Agaricales</taxon>
        <taxon>Marasmiineae</taxon>
        <taxon>Physalacriaceae</taxon>
        <taxon>Armillaria</taxon>
    </lineage>
</organism>
<dbReference type="AlphaFoldDB" id="A0A284RK54"/>
<gene>
    <name evidence="1" type="ORF">ARMOST_12505</name>
</gene>
<evidence type="ECO:0000313" key="2">
    <source>
        <dbReference type="Proteomes" id="UP000219338"/>
    </source>
</evidence>
<dbReference type="EMBL" id="FUEG01000010">
    <property type="protein sequence ID" value="SJL09129.1"/>
    <property type="molecule type" value="Genomic_DNA"/>
</dbReference>
<accession>A0A284RK54</accession>
<name>A0A284RK54_ARMOS</name>
<protein>
    <submittedName>
        <fullName evidence="1">Uncharacterized protein</fullName>
    </submittedName>
</protein>
<dbReference type="Proteomes" id="UP000219338">
    <property type="component" value="Unassembled WGS sequence"/>
</dbReference>